<evidence type="ECO:0000256" key="6">
    <source>
        <dbReference type="ARBA" id="ARBA00022723"/>
    </source>
</evidence>
<feature type="transmembrane region" description="Helical" evidence="12">
    <location>
        <begin position="108"/>
        <end position="127"/>
    </location>
</feature>
<dbReference type="PANTHER" id="PTHR30529:SF1">
    <property type="entry name" value="CYTOCHROME B561 HOMOLOG 2"/>
    <property type="match status" value="1"/>
</dbReference>
<dbReference type="PANTHER" id="PTHR30529">
    <property type="entry name" value="CYTOCHROME B561"/>
    <property type="match status" value="1"/>
</dbReference>
<dbReference type="InterPro" id="IPR011577">
    <property type="entry name" value="Cyt_b561_bac/Ni-Hgenase"/>
</dbReference>
<keyword evidence="4" id="KW-0349">Heme</keyword>
<dbReference type="GO" id="GO:0046872">
    <property type="term" value="F:metal ion binding"/>
    <property type="evidence" value="ECO:0007669"/>
    <property type="project" value="UniProtKB-KW"/>
</dbReference>
<evidence type="ECO:0000259" key="13">
    <source>
        <dbReference type="Pfam" id="PF01292"/>
    </source>
</evidence>
<dbReference type="EMBL" id="CAADIL010000018">
    <property type="protein sequence ID" value="VFR74164.1"/>
    <property type="molecule type" value="Genomic_DNA"/>
</dbReference>
<dbReference type="GO" id="GO:0020037">
    <property type="term" value="F:heme binding"/>
    <property type="evidence" value="ECO:0007669"/>
    <property type="project" value="TreeGrafter"/>
</dbReference>
<keyword evidence="7" id="KW-0249">Electron transport</keyword>
<keyword evidence="3" id="KW-1003">Cell membrane</keyword>
<feature type="transmembrane region" description="Helical" evidence="12">
    <location>
        <begin position="66"/>
        <end position="87"/>
    </location>
</feature>
<organism evidence="14">
    <name type="scientific">plant metagenome</name>
    <dbReference type="NCBI Taxonomy" id="1297885"/>
    <lineage>
        <taxon>unclassified sequences</taxon>
        <taxon>metagenomes</taxon>
        <taxon>organismal metagenomes</taxon>
    </lineage>
</organism>
<dbReference type="InterPro" id="IPR052168">
    <property type="entry name" value="Cytochrome_b561_oxidase"/>
</dbReference>
<evidence type="ECO:0000256" key="1">
    <source>
        <dbReference type="ARBA" id="ARBA00004651"/>
    </source>
</evidence>
<comment type="subcellular location">
    <subcellularLocation>
        <location evidence="1">Cell membrane</location>
        <topology evidence="1">Multi-pass membrane protein</topology>
    </subcellularLocation>
</comment>
<evidence type="ECO:0000256" key="8">
    <source>
        <dbReference type="ARBA" id="ARBA00022989"/>
    </source>
</evidence>
<keyword evidence="6" id="KW-0479">Metal-binding</keyword>
<gene>
    <name evidence="14" type="ORF">DAR2_2981</name>
</gene>
<evidence type="ECO:0000256" key="10">
    <source>
        <dbReference type="ARBA" id="ARBA00023136"/>
    </source>
</evidence>
<sequence>MREALSLVGQLDIPMSTSCFDTPERYGRVSRVLHGAMALLLTVQLLGALLHVFARGVSLERLLWSNHGSLGFLLLLLAVLRGTWGLVNIGRRPLHTGVLGRLAGVSHLLMHALMILVPFLAVLRAYGRGRGFSPFGMPLFEASGQEIPALITPASTFHGLLAWVLLALIVGHVAAAVYHRVVLKDGVFSRMWGRAY</sequence>
<dbReference type="GO" id="GO:0022904">
    <property type="term" value="P:respiratory electron transport chain"/>
    <property type="evidence" value="ECO:0007669"/>
    <property type="project" value="InterPro"/>
</dbReference>
<reference evidence="14" key="1">
    <citation type="submission" date="2019-03" db="EMBL/GenBank/DDBJ databases">
        <authorList>
            <person name="Danneels B."/>
        </authorList>
    </citation>
    <scope>NUCLEOTIDE SEQUENCE</scope>
</reference>
<dbReference type="InterPro" id="IPR016174">
    <property type="entry name" value="Di-haem_cyt_TM"/>
</dbReference>
<evidence type="ECO:0000256" key="9">
    <source>
        <dbReference type="ARBA" id="ARBA00023004"/>
    </source>
</evidence>
<evidence type="ECO:0000256" key="2">
    <source>
        <dbReference type="ARBA" id="ARBA00022448"/>
    </source>
</evidence>
<evidence type="ECO:0000313" key="14">
    <source>
        <dbReference type="EMBL" id="VFR74164.1"/>
    </source>
</evidence>
<evidence type="ECO:0000256" key="3">
    <source>
        <dbReference type="ARBA" id="ARBA00022475"/>
    </source>
</evidence>
<keyword evidence="10 12" id="KW-0472">Membrane</keyword>
<keyword evidence="8 12" id="KW-1133">Transmembrane helix</keyword>
<dbReference type="SUPFAM" id="SSF81342">
    <property type="entry name" value="Transmembrane di-heme cytochromes"/>
    <property type="match status" value="1"/>
</dbReference>
<evidence type="ECO:0000256" key="7">
    <source>
        <dbReference type="ARBA" id="ARBA00022982"/>
    </source>
</evidence>
<evidence type="ECO:0000256" key="4">
    <source>
        <dbReference type="ARBA" id="ARBA00022617"/>
    </source>
</evidence>
<evidence type="ECO:0000256" key="11">
    <source>
        <dbReference type="ARBA" id="ARBA00037975"/>
    </source>
</evidence>
<accession>A0A484TGU0</accession>
<dbReference type="GO" id="GO:0005886">
    <property type="term" value="C:plasma membrane"/>
    <property type="evidence" value="ECO:0007669"/>
    <property type="project" value="UniProtKB-SubCell"/>
</dbReference>
<evidence type="ECO:0000256" key="5">
    <source>
        <dbReference type="ARBA" id="ARBA00022692"/>
    </source>
</evidence>
<dbReference type="AlphaFoldDB" id="A0A484TGU0"/>
<dbReference type="GO" id="GO:0009055">
    <property type="term" value="F:electron transfer activity"/>
    <property type="evidence" value="ECO:0007669"/>
    <property type="project" value="InterPro"/>
</dbReference>
<dbReference type="Pfam" id="PF01292">
    <property type="entry name" value="Ni_hydr_CYTB"/>
    <property type="match status" value="1"/>
</dbReference>
<keyword evidence="5 12" id="KW-0812">Transmembrane</keyword>
<feature type="transmembrane region" description="Helical" evidence="12">
    <location>
        <begin position="32"/>
        <end position="54"/>
    </location>
</feature>
<evidence type="ECO:0000256" key="12">
    <source>
        <dbReference type="SAM" id="Phobius"/>
    </source>
</evidence>
<feature type="transmembrane region" description="Helical" evidence="12">
    <location>
        <begin position="160"/>
        <end position="181"/>
    </location>
</feature>
<keyword evidence="2" id="KW-0813">Transport</keyword>
<comment type="similarity">
    <text evidence="11">Belongs to the cytochrome b561 family.</text>
</comment>
<name>A0A484TGU0_9ZZZZ</name>
<feature type="domain" description="Cytochrome b561 bacterial/Ni-hydrogenase" evidence="13">
    <location>
        <begin position="25"/>
        <end position="193"/>
    </location>
</feature>
<keyword evidence="9" id="KW-0408">Iron</keyword>
<protein>
    <submittedName>
        <fullName evidence="14">Cytochrome B561</fullName>
    </submittedName>
</protein>
<proteinExistence type="inferred from homology"/>